<keyword evidence="1" id="KW-0479">Metal-binding</keyword>
<dbReference type="GO" id="GO:0008270">
    <property type="term" value="F:zinc ion binding"/>
    <property type="evidence" value="ECO:0007669"/>
    <property type="project" value="UniProtKB-KW"/>
</dbReference>
<evidence type="ECO:0000256" key="1">
    <source>
        <dbReference type="PROSITE-ProRule" id="PRU00175"/>
    </source>
</evidence>
<dbReference type="InterPro" id="IPR001841">
    <property type="entry name" value="Znf_RING"/>
</dbReference>
<dbReference type="AlphaFoldDB" id="A0A2T3ZBS6"/>
<dbReference type="SUPFAM" id="SSF57850">
    <property type="entry name" value="RING/U-box"/>
    <property type="match status" value="1"/>
</dbReference>
<accession>A0A2T3ZBS6</accession>
<keyword evidence="1" id="KW-0862">Zinc</keyword>
<dbReference type="Proteomes" id="UP000240493">
    <property type="component" value="Unassembled WGS sequence"/>
</dbReference>
<protein>
    <recommendedName>
        <fullName evidence="3">RING-type domain-containing protein</fullName>
    </recommendedName>
</protein>
<feature type="domain" description="RING-type" evidence="3">
    <location>
        <begin position="179"/>
        <end position="224"/>
    </location>
</feature>
<evidence type="ECO:0000256" key="2">
    <source>
        <dbReference type="SAM" id="MobiDB-lite"/>
    </source>
</evidence>
<feature type="region of interest" description="Disordered" evidence="2">
    <location>
        <begin position="49"/>
        <end position="69"/>
    </location>
</feature>
<sequence length="375" mass="42483">MGAGQSTPPIKHRLQQAFRLPLVRKKRITDSEPQQPEKLEITVTQTITQETTPIARSDNTPRRSPVRSPPLLTINADAALSPSGSPAGVTLGIPAEHILDENASEIDAPMPRLTLSNLAAMTEAEAFTVSDTPSSLTTQGSGRSHCMQSPFEVNSMTPVCISPEHIVEISRHRSNPSACYFCDIEYWHNFEPKVYLPCGHSFGIRCLYEWMSAGRIDTDQIRCPHQCISLRHHCGHLTTSCGSEPYPWFTDVSATAIPSVYEFCRKGRGRMLNRDVKRLQKIEMALMQASIENRRGRLHKFLDVICFRQPPFRKKLLLAVRRLRVKVLSELRRKHLLWWINEWLAGGYVPLEEVLTGPQDEVIDNLIRNDFLQIL</sequence>
<dbReference type="EMBL" id="KZ679260">
    <property type="protein sequence ID" value="PTB42255.1"/>
    <property type="molecule type" value="Genomic_DNA"/>
</dbReference>
<gene>
    <name evidence="4" type="ORF">M441DRAFT_456330</name>
</gene>
<name>A0A2T3ZBS6_TRIA4</name>
<keyword evidence="5" id="KW-1185">Reference proteome</keyword>
<dbReference type="Gene3D" id="3.30.40.10">
    <property type="entry name" value="Zinc/RING finger domain, C3HC4 (zinc finger)"/>
    <property type="match status" value="1"/>
</dbReference>
<dbReference type="PROSITE" id="PS50089">
    <property type="entry name" value="ZF_RING_2"/>
    <property type="match status" value="1"/>
</dbReference>
<evidence type="ECO:0000313" key="5">
    <source>
        <dbReference type="Proteomes" id="UP000240493"/>
    </source>
</evidence>
<organism evidence="4 5">
    <name type="scientific">Trichoderma asperellum (strain ATCC 204424 / CBS 433.97 / NBRC 101777)</name>
    <dbReference type="NCBI Taxonomy" id="1042311"/>
    <lineage>
        <taxon>Eukaryota</taxon>
        <taxon>Fungi</taxon>
        <taxon>Dikarya</taxon>
        <taxon>Ascomycota</taxon>
        <taxon>Pezizomycotina</taxon>
        <taxon>Sordariomycetes</taxon>
        <taxon>Hypocreomycetidae</taxon>
        <taxon>Hypocreales</taxon>
        <taxon>Hypocreaceae</taxon>
        <taxon>Trichoderma</taxon>
    </lineage>
</organism>
<reference evidence="4 5" key="1">
    <citation type="submission" date="2016-07" db="EMBL/GenBank/DDBJ databases">
        <title>Multiple horizontal gene transfer events from other fungi enriched the ability of initially mycotrophic Trichoderma (Ascomycota) to feed on dead plant biomass.</title>
        <authorList>
            <consortium name="DOE Joint Genome Institute"/>
            <person name="Aerts A."/>
            <person name="Atanasova L."/>
            <person name="Chenthamara K."/>
            <person name="Zhang J."/>
            <person name="Grujic M."/>
            <person name="Henrissat B."/>
            <person name="Kuo A."/>
            <person name="Salamov A."/>
            <person name="Lipzen A."/>
            <person name="Labutti K."/>
            <person name="Barry K."/>
            <person name="Miao Y."/>
            <person name="Rahimi M.J."/>
            <person name="Shen Q."/>
            <person name="Grigoriev I.V."/>
            <person name="Kubicek C.P."/>
            <person name="Druzhinina I.S."/>
        </authorList>
    </citation>
    <scope>NUCLEOTIDE SEQUENCE [LARGE SCALE GENOMIC DNA]</scope>
    <source>
        <strain evidence="4 5">CBS 433.97</strain>
    </source>
</reference>
<keyword evidence="1" id="KW-0863">Zinc-finger</keyword>
<evidence type="ECO:0000259" key="3">
    <source>
        <dbReference type="PROSITE" id="PS50089"/>
    </source>
</evidence>
<dbReference type="InterPro" id="IPR013083">
    <property type="entry name" value="Znf_RING/FYVE/PHD"/>
</dbReference>
<dbReference type="STRING" id="1042311.A0A2T3ZBS6"/>
<evidence type="ECO:0000313" key="4">
    <source>
        <dbReference type="EMBL" id="PTB42255.1"/>
    </source>
</evidence>
<proteinExistence type="predicted"/>
<dbReference type="OrthoDB" id="8062037at2759"/>